<name>A0A835YUN6_9STRA</name>
<reference evidence="2" key="1">
    <citation type="submission" date="2021-02" db="EMBL/GenBank/DDBJ databases">
        <title>First Annotated Genome of the Yellow-green Alga Tribonema minus.</title>
        <authorList>
            <person name="Mahan K.M."/>
        </authorList>
    </citation>
    <scope>NUCLEOTIDE SEQUENCE</scope>
    <source>
        <strain evidence="2">UTEX B ZZ1240</strain>
    </source>
</reference>
<dbReference type="PANTHER" id="PTHR46455:SF6">
    <property type="entry name" value="RE22408P-RELATED"/>
    <property type="match status" value="1"/>
</dbReference>
<dbReference type="InterPro" id="IPR046341">
    <property type="entry name" value="SET_dom_sf"/>
</dbReference>
<dbReference type="AlphaFoldDB" id="A0A835YUN6"/>
<dbReference type="Gene3D" id="2.170.270.10">
    <property type="entry name" value="SET domain"/>
    <property type="match status" value="1"/>
</dbReference>
<dbReference type="PANTHER" id="PTHR46455">
    <property type="entry name" value="SET AND MYND DOMAIN CONTAINING, ARTHROPOD-SPECIFIC, MEMBER 4, ISOFORM A"/>
    <property type="match status" value="1"/>
</dbReference>
<sequence length="421" mass="46493">MGRVLWATRSFAPGDLVMRERPLLVFVDGDGGHDLIDKALKMSEEDRLKLLDMYHLRPGDDPRFTIASYVKEQSEKKARTVVSARASWSAYRFAYEVISMAAFNSHDFATSSEQSLSGLFPLASLACHSCTANCTFTTANPSGVICYYAARSIAEGDPISILYDVRYAGMPTLQRWMVMAKGKDFVCQCSLCIGPDAMSGVKCLRCHEGVAMPTFPRLLPTTRELPTITDATWLCDSCGHAPEPYILAKQLSEADKLTTQVTNAAKHVRGDRPFSKSQASNLRRIATHAHKKLGGVHSVIMGTTELSWAAIKANSRNRGMNDTVYTTSIVNLVEQLSIMECAEAGCSNGTVRCKIEHSPSHNFDIVADALTCLMAITDLPKFVRLHGDEVAFLVRYLPLLALTSQEHKYLAFRVPLKMLQL</sequence>
<dbReference type="Pfam" id="PF00856">
    <property type="entry name" value="SET"/>
    <property type="match status" value="1"/>
</dbReference>
<feature type="domain" description="SET" evidence="1">
    <location>
        <begin position="1"/>
        <end position="164"/>
    </location>
</feature>
<dbReference type="Gene3D" id="1.10.220.160">
    <property type="match status" value="1"/>
</dbReference>
<organism evidence="2 3">
    <name type="scientific">Tribonema minus</name>
    <dbReference type="NCBI Taxonomy" id="303371"/>
    <lineage>
        <taxon>Eukaryota</taxon>
        <taxon>Sar</taxon>
        <taxon>Stramenopiles</taxon>
        <taxon>Ochrophyta</taxon>
        <taxon>PX clade</taxon>
        <taxon>Xanthophyceae</taxon>
        <taxon>Tribonematales</taxon>
        <taxon>Tribonemataceae</taxon>
        <taxon>Tribonema</taxon>
    </lineage>
</organism>
<dbReference type="SUPFAM" id="SSF82199">
    <property type="entry name" value="SET domain"/>
    <property type="match status" value="1"/>
</dbReference>
<dbReference type="PROSITE" id="PS50280">
    <property type="entry name" value="SET"/>
    <property type="match status" value="1"/>
</dbReference>
<dbReference type="InterPro" id="IPR001214">
    <property type="entry name" value="SET_dom"/>
</dbReference>
<evidence type="ECO:0000259" key="1">
    <source>
        <dbReference type="PROSITE" id="PS50280"/>
    </source>
</evidence>
<dbReference type="Proteomes" id="UP000664859">
    <property type="component" value="Unassembled WGS sequence"/>
</dbReference>
<dbReference type="SMART" id="SM00317">
    <property type="entry name" value="SET"/>
    <property type="match status" value="1"/>
</dbReference>
<evidence type="ECO:0000313" key="2">
    <source>
        <dbReference type="EMBL" id="KAG5181740.1"/>
    </source>
</evidence>
<dbReference type="OrthoDB" id="265717at2759"/>
<dbReference type="CDD" id="cd20071">
    <property type="entry name" value="SET_SMYD"/>
    <property type="match status" value="1"/>
</dbReference>
<comment type="caution">
    <text evidence="2">The sequence shown here is derived from an EMBL/GenBank/DDBJ whole genome shotgun (WGS) entry which is preliminary data.</text>
</comment>
<keyword evidence="3" id="KW-1185">Reference proteome</keyword>
<protein>
    <recommendedName>
        <fullName evidence="1">SET domain-containing protein</fullName>
    </recommendedName>
</protein>
<gene>
    <name evidence="2" type="ORF">JKP88DRAFT_246107</name>
</gene>
<proteinExistence type="predicted"/>
<evidence type="ECO:0000313" key="3">
    <source>
        <dbReference type="Proteomes" id="UP000664859"/>
    </source>
</evidence>
<dbReference type="InterPro" id="IPR053010">
    <property type="entry name" value="SET_SmydA-8"/>
</dbReference>
<dbReference type="EMBL" id="JAFCMP010000301">
    <property type="protein sequence ID" value="KAG5181740.1"/>
    <property type="molecule type" value="Genomic_DNA"/>
</dbReference>
<accession>A0A835YUN6</accession>